<dbReference type="NCBIfam" id="TIGR00277">
    <property type="entry name" value="HDIG"/>
    <property type="match status" value="1"/>
</dbReference>
<dbReference type="GO" id="GO:0016787">
    <property type="term" value="F:hydrolase activity"/>
    <property type="evidence" value="ECO:0007669"/>
    <property type="project" value="UniProtKB-KW"/>
</dbReference>
<dbReference type="PANTHER" id="PTHR47545:SF2">
    <property type="entry name" value="CC-ADDING TRNA NUCLEOTIDYLTRANSFERASE"/>
    <property type="match status" value="1"/>
</dbReference>
<organism evidence="3 4">
    <name type="scientific">Anaerocolumna cellulosilytica</name>
    <dbReference type="NCBI Taxonomy" id="433286"/>
    <lineage>
        <taxon>Bacteria</taxon>
        <taxon>Bacillati</taxon>
        <taxon>Bacillota</taxon>
        <taxon>Clostridia</taxon>
        <taxon>Lachnospirales</taxon>
        <taxon>Lachnospiraceae</taxon>
        <taxon>Anaerocolumna</taxon>
    </lineage>
</organism>
<dbReference type="KEGG" id="acel:acsn021_23230"/>
<dbReference type="AlphaFoldDB" id="A0A6S6QVY0"/>
<keyword evidence="4" id="KW-1185">Reference proteome</keyword>
<dbReference type="EMBL" id="AP023367">
    <property type="protein sequence ID" value="BCJ94754.1"/>
    <property type="molecule type" value="Genomic_DNA"/>
</dbReference>
<dbReference type="GO" id="GO:0000166">
    <property type="term" value="F:nucleotide binding"/>
    <property type="evidence" value="ECO:0007669"/>
    <property type="project" value="UniProtKB-KW"/>
</dbReference>
<dbReference type="Gene3D" id="1.10.3090.10">
    <property type="entry name" value="cca-adding enzyme, domain 2"/>
    <property type="match status" value="1"/>
</dbReference>
<dbReference type="Pfam" id="PF01966">
    <property type="entry name" value="HD"/>
    <property type="match status" value="1"/>
</dbReference>
<dbReference type="InterPro" id="IPR006675">
    <property type="entry name" value="HDIG_dom"/>
</dbReference>
<feature type="domain" description="HD/PDEase" evidence="2">
    <location>
        <begin position="61"/>
        <end position="196"/>
    </location>
</feature>
<proteinExistence type="predicted"/>
<dbReference type="CDD" id="cd00077">
    <property type="entry name" value="HDc"/>
    <property type="match status" value="1"/>
</dbReference>
<protein>
    <submittedName>
        <fullName evidence="3">Phosphohydrolase</fullName>
    </submittedName>
</protein>
<dbReference type="SMART" id="SM00471">
    <property type="entry name" value="HDc"/>
    <property type="match status" value="1"/>
</dbReference>
<dbReference type="InterPro" id="IPR050124">
    <property type="entry name" value="tRNA_CCA-adding_enzyme"/>
</dbReference>
<keyword evidence="3" id="KW-0378">Hydrolase</keyword>
<dbReference type="SUPFAM" id="SSF109604">
    <property type="entry name" value="HD-domain/PDEase-like"/>
    <property type="match status" value="1"/>
</dbReference>
<keyword evidence="1" id="KW-0547">Nucleotide-binding</keyword>
<accession>A0A6S6QVY0</accession>
<evidence type="ECO:0000313" key="3">
    <source>
        <dbReference type="EMBL" id="BCJ94754.1"/>
    </source>
</evidence>
<reference evidence="3 4" key="1">
    <citation type="journal article" date="2016" name="Int. J. Syst. Evol. Microbiol.">
        <title>Descriptions of Anaerotaenia torta gen. nov., sp. nov. and Anaerocolumna cellulosilytica gen. nov., sp. nov. isolated from a methanogenic reactor of cattle waste.</title>
        <authorList>
            <person name="Uek A."/>
            <person name="Ohtaki Y."/>
            <person name="Kaku N."/>
            <person name="Ueki K."/>
        </authorList>
    </citation>
    <scope>NUCLEOTIDE SEQUENCE [LARGE SCALE GENOMIC DNA]</scope>
    <source>
        <strain evidence="3 4">SN021</strain>
    </source>
</reference>
<dbReference type="InterPro" id="IPR006674">
    <property type="entry name" value="HD_domain"/>
</dbReference>
<evidence type="ECO:0000313" key="4">
    <source>
        <dbReference type="Proteomes" id="UP000515561"/>
    </source>
</evidence>
<dbReference type="Proteomes" id="UP000515561">
    <property type="component" value="Chromosome"/>
</dbReference>
<evidence type="ECO:0000259" key="2">
    <source>
        <dbReference type="SMART" id="SM00471"/>
    </source>
</evidence>
<sequence>MYKVENAKKKKLFEEIHLHLLEDQRPSEYLSTILLEPLFSEYPFSMIKNLTKAEQSPVHHPEGNAWKHTLLVVDEAARRRKDSKEGEVFMWAALLHDIGKPVTTRVRKGKITSYDHDRVGAKMSKEFLSFFSCEENFIEKVSALVRYHMHILYIVKDLSFGNIKDMKENTDVNELALLGLCDRLGRLKPDREIEEENIKLFLNKVQNRR</sequence>
<gene>
    <name evidence="3" type="ORF">acsn021_23230</name>
</gene>
<name>A0A6S6QVY0_9FIRM</name>
<evidence type="ECO:0000256" key="1">
    <source>
        <dbReference type="ARBA" id="ARBA00022741"/>
    </source>
</evidence>
<dbReference type="PANTHER" id="PTHR47545">
    <property type="entry name" value="MULTIFUNCTIONAL CCA PROTEIN"/>
    <property type="match status" value="1"/>
</dbReference>
<dbReference type="InterPro" id="IPR003607">
    <property type="entry name" value="HD/PDEase_dom"/>
</dbReference>